<dbReference type="OrthoDB" id="1939092at2759"/>
<protein>
    <submittedName>
        <fullName evidence="2">Protein HEADING DATE 3B</fullName>
    </submittedName>
</protein>
<feature type="compositionally biased region" description="Polar residues" evidence="1">
    <location>
        <begin position="337"/>
        <end position="354"/>
    </location>
</feature>
<feature type="region of interest" description="Disordered" evidence="1">
    <location>
        <begin position="390"/>
        <end position="419"/>
    </location>
</feature>
<feature type="compositionally biased region" description="Polar residues" evidence="1">
    <location>
        <begin position="255"/>
        <end position="275"/>
    </location>
</feature>
<dbReference type="PANTHER" id="PTHR34281:SF2">
    <property type="entry name" value="PROTEIN EARLY FLOWERING 3"/>
    <property type="match status" value="1"/>
</dbReference>
<gene>
    <name evidence="2" type="ORF">CKAN_00191600</name>
</gene>
<dbReference type="GO" id="GO:2000028">
    <property type="term" value="P:regulation of photoperiodism, flowering"/>
    <property type="evidence" value="ECO:0007669"/>
    <property type="project" value="InterPro"/>
</dbReference>
<dbReference type="AlphaFoldDB" id="A0A443N529"/>
<feature type="compositionally biased region" description="Polar residues" evidence="1">
    <location>
        <begin position="635"/>
        <end position="648"/>
    </location>
</feature>
<proteinExistence type="predicted"/>
<accession>A0A443N529</accession>
<feature type="compositionally biased region" description="Polar residues" evidence="1">
    <location>
        <begin position="400"/>
        <end position="419"/>
    </location>
</feature>
<evidence type="ECO:0000256" key="1">
    <source>
        <dbReference type="SAM" id="MobiDB-lite"/>
    </source>
</evidence>
<sequence>MLSSEPVVLPHNPFYLLGFVSGTWMQLIEQLSLRKIGIFLPGVVGPEDQDHGVWLRYWEKDRIFKVGFACGDLGRWILLSFWRKVRFLHVGFGFGDWVREILLSFKRKDLDFWFSIGGNGAAFVHKKTGMKQGKDEKKVMGPLFPRLHVKDSEKGWPRAPPRNKMALYEQLSVPSQRFNLAPSSSSSQCQGGGHERSALSPFYIPFPSPAHSTEKTRPCYSNGMNFNSTREFERKSMKNESYKVSNVAVHPSENAEWSSTCPQELSSSKNYSGKNSADEGDFGGSYQPSGDRGRLNPFPMHPDWSAIAMVGNPRKSVMANCNSSVQLRNSGDKSLKRTNTTDLKSRTQGRNHGVQNPIENAEIKQCCSEKATSQSHTSVVEKITETSKYASAASKGKRPSASTNECNNSHTGNSWSCEETSVRLQPENNIGNNGISFEPMCLNGNEIEEKKNASRVRTESGPRTSLGKSHRHPNHAENCIEESGGKARLGNVDINDEESETSVVDCLSVMDISPNDVVGVIGQNHFWKARRAITNQQRAFAVQVFELHRLIKVQKLIAGSPELLIEKNPYLSRPPSNVPANKITSESRLKSQSQIIKLRDESQKMNQSTDCASEEDDSQKPPLRPRGDGVDHRLVSQNSNHGTHSGNTPPVPLAADNTSTPWCFHPHGNQWLVPVMSPSEGLIYKPYTGPGTTNVGFMTPVYGGCGPLSLPPQAAYGVPASQQQPGVGPFSGAPMVAQNCFPPAYGLPFMNPVISTMPVEHLNPSSEAQPNQEEINFNMHSRISCNMSNQKSEAFSSCARKFQTSKDSEVQGSSASSPCERVLGAGHVAEGREGKDALPLFPVGHNMDSSDPAPQFGSVDQQTRAIKVVPHNPRSATESAARIFQSIQKEREQFDTV</sequence>
<feature type="region of interest" description="Disordered" evidence="1">
    <location>
        <begin position="567"/>
        <end position="654"/>
    </location>
</feature>
<feature type="region of interest" description="Disordered" evidence="1">
    <location>
        <begin position="449"/>
        <end position="484"/>
    </location>
</feature>
<feature type="compositionally biased region" description="Polar residues" evidence="1">
    <location>
        <begin position="574"/>
        <end position="595"/>
    </location>
</feature>
<dbReference type="STRING" id="337451.A0A443N529"/>
<organism evidence="2 3">
    <name type="scientific">Cinnamomum micranthum f. kanehirae</name>
    <dbReference type="NCBI Taxonomy" id="337451"/>
    <lineage>
        <taxon>Eukaryota</taxon>
        <taxon>Viridiplantae</taxon>
        <taxon>Streptophyta</taxon>
        <taxon>Embryophyta</taxon>
        <taxon>Tracheophyta</taxon>
        <taxon>Spermatophyta</taxon>
        <taxon>Magnoliopsida</taxon>
        <taxon>Magnoliidae</taxon>
        <taxon>Laurales</taxon>
        <taxon>Lauraceae</taxon>
        <taxon>Cinnamomum</taxon>
    </lineage>
</organism>
<dbReference type="Proteomes" id="UP000283530">
    <property type="component" value="Unassembled WGS sequence"/>
</dbReference>
<reference evidence="2 3" key="1">
    <citation type="journal article" date="2019" name="Nat. Plants">
        <title>Stout camphor tree genome fills gaps in understanding of flowering plant genome evolution.</title>
        <authorList>
            <person name="Chaw S.M."/>
            <person name="Liu Y.C."/>
            <person name="Wu Y.W."/>
            <person name="Wang H.Y."/>
            <person name="Lin C.I."/>
            <person name="Wu C.S."/>
            <person name="Ke H.M."/>
            <person name="Chang L.Y."/>
            <person name="Hsu C.Y."/>
            <person name="Yang H.T."/>
            <person name="Sudianto E."/>
            <person name="Hsu M.H."/>
            <person name="Wu K.P."/>
            <person name="Wang L.N."/>
            <person name="Leebens-Mack J.H."/>
            <person name="Tsai I.J."/>
        </authorList>
    </citation>
    <scope>NUCLEOTIDE SEQUENCE [LARGE SCALE GENOMIC DNA]</scope>
    <source>
        <strain evidence="3">cv. Chaw 1501</strain>
        <tissue evidence="2">Young leaves</tissue>
    </source>
</reference>
<dbReference type="InterPro" id="IPR039319">
    <property type="entry name" value="ELF3-like"/>
</dbReference>
<dbReference type="EMBL" id="QPKB01000001">
    <property type="protein sequence ID" value="RWR73618.1"/>
    <property type="molecule type" value="Genomic_DNA"/>
</dbReference>
<keyword evidence="3" id="KW-1185">Reference proteome</keyword>
<evidence type="ECO:0000313" key="2">
    <source>
        <dbReference type="EMBL" id="RWR73618.1"/>
    </source>
</evidence>
<feature type="compositionally biased region" description="Basic and acidic residues" evidence="1">
    <location>
        <begin position="625"/>
        <end position="634"/>
    </location>
</feature>
<dbReference type="PANTHER" id="PTHR34281">
    <property type="entry name" value="PROTEIN EARLY FLOWERING 3"/>
    <property type="match status" value="1"/>
</dbReference>
<comment type="caution">
    <text evidence="2">The sequence shown here is derived from an EMBL/GenBank/DDBJ whole genome shotgun (WGS) entry which is preliminary data.</text>
</comment>
<feature type="region of interest" description="Disordered" evidence="1">
    <location>
        <begin position="327"/>
        <end position="354"/>
    </location>
</feature>
<feature type="compositionally biased region" description="Basic and acidic residues" evidence="1">
    <location>
        <begin position="449"/>
        <end position="460"/>
    </location>
</feature>
<evidence type="ECO:0000313" key="3">
    <source>
        <dbReference type="Proteomes" id="UP000283530"/>
    </source>
</evidence>
<name>A0A443N529_9MAGN</name>
<feature type="region of interest" description="Disordered" evidence="1">
    <location>
        <begin position="252"/>
        <end position="293"/>
    </location>
</feature>